<proteinExistence type="predicted"/>
<dbReference type="HOGENOM" id="CLU_084893_2_0_6"/>
<dbReference type="SUPFAM" id="SSF54427">
    <property type="entry name" value="NTF2-like"/>
    <property type="match status" value="1"/>
</dbReference>
<dbReference type="OrthoDB" id="5767026at2"/>
<accession>L0DZS2</accession>
<dbReference type="PATRIC" id="fig|1255043.3.peg.3494"/>
<gene>
    <name evidence="2" type="ordered locus">TVNIR_3463</name>
</gene>
<dbReference type="KEGG" id="tni:TVNIR_3463"/>
<dbReference type="Gene3D" id="3.10.450.50">
    <property type="match status" value="1"/>
</dbReference>
<organism evidence="2 3">
    <name type="scientific">Thioalkalivibrio nitratireducens (strain DSM 14787 / UNIQEM 213 / ALEN2)</name>
    <dbReference type="NCBI Taxonomy" id="1255043"/>
    <lineage>
        <taxon>Bacteria</taxon>
        <taxon>Pseudomonadati</taxon>
        <taxon>Pseudomonadota</taxon>
        <taxon>Gammaproteobacteria</taxon>
        <taxon>Chromatiales</taxon>
        <taxon>Ectothiorhodospiraceae</taxon>
        <taxon>Thioalkalivibrio</taxon>
    </lineage>
</organism>
<dbReference type="eggNOG" id="COG4319">
    <property type="taxonomic scope" value="Bacteria"/>
</dbReference>
<dbReference type="Proteomes" id="UP000010809">
    <property type="component" value="Chromosome"/>
</dbReference>
<evidence type="ECO:0000259" key="1">
    <source>
        <dbReference type="Pfam" id="PF13474"/>
    </source>
</evidence>
<evidence type="ECO:0000313" key="2">
    <source>
        <dbReference type="EMBL" id="AGA35099.1"/>
    </source>
</evidence>
<dbReference type="InterPro" id="IPR032710">
    <property type="entry name" value="NTF2-like_dom_sf"/>
</dbReference>
<evidence type="ECO:0000313" key="3">
    <source>
        <dbReference type="Proteomes" id="UP000010809"/>
    </source>
</evidence>
<name>L0DZS2_THIND</name>
<dbReference type="AlphaFoldDB" id="L0DZS2"/>
<feature type="domain" description="SnoaL-like" evidence="1">
    <location>
        <begin position="9"/>
        <end position="120"/>
    </location>
</feature>
<keyword evidence="3" id="KW-1185">Reference proteome</keyword>
<sequence>MAGYESAQAAEQAFYQAFEAGSMSLMTSVWADDPDIVCVHPGGERLQGREAVLESWAEILAAMQDVVIRATDVVVLGHGQLVLHHVREQLFVDGQRRGVILATNAYRQTAEGWQMVLHHGAPDPSPPPALESAGLH</sequence>
<dbReference type="InterPro" id="IPR037401">
    <property type="entry name" value="SnoaL-like"/>
</dbReference>
<dbReference type="PANTHER" id="PTHR34957">
    <property type="entry name" value="NUCLEAR TRANSPORT FACTOR 2 (NTF2) FAMILY PROTEIN"/>
    <property type="match status" value="1"/>
</dbReference>
<dbReference type="EMBL" id="CP003989">
    <property type="protein sequence ID" value="AGA35099.1"/>
    <property type="molecule type" value="Genomic_DNA"/>
</dbReference>
<dbReference type="PANTHER" id="PTHR34957:SF1">
    <property type="entry name" value="NUCLEAR TRANSPORT FACTOR 2 (NTF2) FAMILY PROTEIN"/>
    <property type="match status" value="1"/>
</dbReference>
<protein>
    <submittedName>
        <fullName evidence="2">Alternative dihydrofolate reductase 3</fullName>
    </submittedName>
</protein>
<dbReference type="STRING" id="1255043.TVNIR_3463"/>
<dbReference type="RefSeq" id="WP_006747114.1">
    <property type="nucleotide sequence ID" value="NC_019902.2"/>
</dbReference>
<dbReference type="Pfam" id="PF13474">
    <property type="entry name" value="SnoaL_3"/>
    <property type="match status" value="1"/>
</dbReference>
<reference evidence="2" key="1">
    <citation type="submission" date="2015-12" db="EMBL/GenBank/DDBJ databases">
        <authorList>
            <person name="Tikhonova T.V."/>
            <person name="Pavlov A.R."/>
            <person name="Beletsky A.V."/>
            <person name="Mardanov A.V."/>
            <person name="Sorokin D.Y."/>
            <person name="Ravin N.V."/>
            <person name="Popov V.O."/>
        </authorList>
    </citation>
    <scope>NUCLEOTIDE SEQUENCE</scope>
    <source>
        <strain evidence="2">DSM 14787</strain>
    </source>
</reference>